<evidence type="ECO:0000313" key="4">
    <source>
        <dbReference type="Proteomes" id="UP000198217"/>
    </source>
</evidence>
<evidence type="ECO:0000256" key="1">
    <source>
        <dbReference type="SAM" id="MobiDB-lite"/>
    </source>
</evidence>
<feature type="transmembrane region" description="Helical" evidence="2">
    <location>
        <begin position="284"/>
        <end position="301"/>
    </location>
</feature>
<feature type="transmembrane region" description="Helical" evidence="2">
    <location>
        <begin position="344"/>
        <end position="365"/>
    </location>
</feature>
<dbReference type="AlphaFoldDB" id="A0A1C5K482"/>
<feature type="compositionally biased region" description="Low complexity" evidence="1">
    <location>
        <begin position="56"/>
        <end position="74"/>
    </location>
</feature>
<feature type="transmembrane region" description="Helical" evidence="2">
    <location>
        <begin position="227"/>
        <end position="249"/>
    </location>
</feature>
<protein>
    <recommendedName>
        <fullName evidence="5">Membrane domain of glycerophosphoryl diester phosphodiesterase</fullName>
    </recommendedName>
</protein>
<organism evidence="3 4">
    <name type="scientific">Micromonospora echinaurantiaca</name>
    <dbReference type="NCBI Taxonomy" id="47857"/>
    <lineage>
        <taxon>Bacteria</taxon>
        <taxon>Bacillati</taxon>
        <taxon>Actinomycetota</taxon>
        <taxon>Actinomycetes</taxon>
        <taxon>Micromonosporales</taxon>
        <taxon>Micromonosporaceae</taxon>
        <taxon>Micromonospora</taxon>
    </lineage>
</organism>
<evidence type="ECO:0008006" key="5">
    <source>
        <dbReference type="Google" id="ProtNLM"/>
    </source>
</evidence>
<feature type="transmembrane region" description="Helical" evidence="2">
    <location>
        <begin position="307"/>
        <end position="324"/>
    </location>
</feature>
<keyword evidence="4" id="KW-1185">Reference proteome</keyword>
<feature type="transmembrane region" description="Helical" evidence="2">
    <location>
        <begin position="184"/>
        <end position="207"/>
    </location>
</feature>
<sequence>MSDQPPPDASSPTPGVSGAGDPAPGANQPAEPSGAGQSGGPTAPLPPADQPGDPTASQPPGAIGPAAQPAQPWDPAAPQPPGAQQPQAWDPAAPQAWPGGVTPYGPRGWPPAAGGPGWPTPPTGGFPPGGYGVPWYPQPALGQPGWYPPGYGFDPTDQLVTPPGAGVSGWFDRCVGAVRRGWRLLLPILLLTQVLPAAALSVISLLVDPSAEWDATASQDPNALPDTFLTDLATLLGVLIGGSLLFGLVQSVGWAAGSWVVARQAAGEPVGLGAALRYGLRRAFGLWGWTLLTGLIVALGVCLCVIPGIYFAFALSMAGPVWLFERQAPIGRAWRMFHDRLGLLLGRVAMVVAAVIVGSMVAGVVEAAGTVPFGTTPFDSAGSAVGVTMVILAAAVLALPAHVVQLVGLVVTYAEQRAHEGPVNAARLAGELG</sequence>
<reference evidence="3 4" key="1">
    <citation type="submission" date="2016-06" db="EMBL/GenBank/DDBJ databases">
        <authorList>
            <person name="Kjaerup R.B."/>
            <person name="Dalgaard T.S."/>
            <person name="Juul-Madsen H.R."/>
        </authorList>
    </citation>
    <scope>NUCLEOTIDE SEQUENCE [LARGE SCALE GENOMIC DNA]</scope>
    <source>
        <strain evidence="3 4">DSM 43904</strain>
    </source>
</reference>
<keyword evidence="2" id="KW-0812">Transmembrane</keyword>
<proteinExistence type="predicted"/>
<accession>A0A1C5K482</accession>
<name>A0A1C5K482_9ACTN</name>
<evidence type="ECO:0000256" key="2">
    <source>
        <dbReference type="SAM" id="Phobius"/>
    </source>
</evidence>
<dbReference type="Proteomes" id="UP000198217">
    <property type="component" value="Chromosome I"/>
</dbReference>
<gene>
    <name evidence="3" type="ORF">GA0070609_5344</name>
</gene>
<evidence type="ECO:0000313" key="3">
    <source>
        <dbReference type="EMBL" id="SCG77176.1"/>
    </source>
</evidence>
<keyword evidence="2" id="KW-1133">Transmembrane helix</keyword>
<feature type="region of interest" description="Disordered" evidence="1">
    <location>
        <begin position="1"/>
        <end position="130"/>
    </location>
</feature>
<feature type="compositionally biased region" description="Low complexity" evidence="1">
    <location>
        <begin position="84"/>
        <end position="112"/>
    </location>
</feature>
<dbReference type="EMBL" id="LT607750">
    <property type="protein sequence ID" value="SCG77176.1"/>
    <property type="molecule type" value="Genomic_DNA"/>
</dbReference>
<keyword evidence="2" id="KW-0472">Membrane</keyword>
<feature type="transmembrane region" description="Helical" evidence="2">
    <location>
        <begin position="385"/>
        <end position="411"/>
    </location>
</feature>